<protein>
    <recommendedName>
        <fullName evidence="4">SEA domain-containing protein</fullName>
    </recommendedName>
</protein>
<dbReference type="PANTHER" id="PTHR14636:SF1">
    <property type="entry name" value="TPA-INDUCED TRANSMEMBRANE PROTEIN"/>
    <property type="match status" value="1"/>
</dbReference>
<evidence type="ECO:0000256" key="1">
    <source>
        <dbReference type="SAM" id="Phobius"/>
    </source>
</evidence>
<dbReference type="InterPro" id="IPR036364">
    <property type="entry name" value="SEA_dom_sf"/>
</dbReference>
<dbReference type="Gene3D" id="3.30.70.960">
    <property type="entry name" value="SEA domain"/>
    <property type="match status" value="1"/>
</dbReference>
<comment type="caution">
    <text evidence="2">The sequence shown here is derived from an EMBL/GenBank/DDBJ whole genome shotgun (WGS) entry which is preliminary data.</text>
</comment>
<dbReference type="EMBL" id="JAFHDT010000014">
    <property type="protein sequence ID" value="KAI7800886.1"/>
    <property type="molecule type" value="Genomic_DNA"/>
</dbReference>
<dbReference type="AlphaFoldDB" id="A0A9W7TQT7"/>
<gene>
    <name evidence="2" type="ORF">IRJ41_015645</name>
</gene>
<organism evidence="2 3">
    <name type="scientific">Triplophysa rosa</name>
    <name type="common">Cave loach</name>
    <dbReference type="NCBI Taxonomy" id="992332"/>
    <lineage>
        <taxon>Eukaryota</taxon>
        <taxon>Metazoa</taxon>
        <taxon>Chordata</taxon>
        <taxon>Craniata</taxon>
        <taxon>Vertebrata</taxon>
        <taxon>Euteleostomi</taxon>
        <taxon>Actinopterygii</taxon>
        <taxon>Neopterygii</taxon>
        <taxon>Teleostei</taxon>
        <taxon>Ostariophysi</taxon>
        <taxon>Cypriniformes</taxon>
        <taxon>Nemacheilidae</taxon>
        <taxon>Triplophysa</taxon>
    </lineage>
</organism>
<proteinExistence type="predicted"/>
<dbReference type="Proteomes" id="UP001059041">
    <property type="component" value="Linkage Group LG14"/>
</dbReference>
<evidence type="ECO:0008006" key="4">
    <source>
        <dbReference type="Google" id="ProtNLM"/>
    </source>
</evidence>
<evidence type="ECO:0000313" key="2">
    <source>
        <dbReference type="EMBL" id="KAI7800886.1"/>
    </source>
</evidence>
<dbReference type="PANTHER" id="PTHR14636">
    <property type="entry name" value="TPA-INDUCED TRANSMEMBRANE PROTEIN"/>
    <property type="match status" value="1"/>
</dbReference>
<name>A0A9W7TQT7_TRIRA</name>
<keyword evidence="1" id="KW-1133">Transmembrane helix</keyword>
<reference evidence="2" key="1">
    <citation type="submission" date="2021-02" db="EMBL/GenBank/DDBJ databases">
        <title>Comparative genomics reveals that relaxation of natural selection precedes convergent phenotypic evolution of cavefish.</title>
        <authorList>
            <person name="Peng Z."/>
        </authorList>
    </citation>
    <scope>NUCLEOTIDE SEQUENCE</scope>
    <source>
        <tissue evidence="2">Muscle</tissue>
    </source>
</reference>
<feature type="transmembrane region" description="Helical" evidence="1">
    <location>
        <begin position="98"/>
        <end position="124"/>
    </location>
</feature>
<sequence>MGDDLELNTIQGVHDNNNVASDVCVEVIPENGDFHDHVNSVAHEVSPLLSTSQVGDGSRAELSVDVVNIEPVTISKDKTELQRVKRELNEVVVWKLKVWMVILIVLFLIALIVAVTLIVCAAGYDNEDEKYDRSSFVVERFFRGNFTLANNSFTSHPLTQPDESEKLLEQLKQQLTSVYNSSPALARYFSNVTINNFRDETAQFELQFIIPSENEQLVCYTLSREMVKGVLLQHFYDQDSDAGDHLYVIPTSLSIEVWTKRRI</sequence>
<accession>A0A9W7TQT7</accession>
<keyword evidence="3" id="KW-1185">Reference proteome</keyword>
<keyword evidence="1" id="KW-0812">Transmembrane</keyword>
<keyword evidence="1" id="KW-0472">Membrane</keyword>
<dbReference type="InterPro" id="IPR033223">
    <property type="entry name" value="TTMP"/>
</dbReference>
<evidence type="ECO:0000313" key="3">
    <source>
        <dbReference type="Proteomes" id="UP001059041"/>
    </source>
</evidence>